<evidence type="ECO:0008006" key="6">
    <source>
        <dbReference type="Google" id="ProtNLM"/>
    </source>
</evidence>
<reference evidence="4 5" key="1">
    <citation type="submission" date="2018-11" db="EMBL/GenBank/DDBJ databases">
        <title>Proposal to divide the Flavobacteriaceae and reorganize its genera based on Amino Acid Identity values calculated from whole genome sequences.</title>
        <authorList>
            <person name="Nicholson A.C."/>
            <person name="Gulvik C.A."/>
            <person name="Whitney A.M."/>
            <person name="Humrighouse B.W."/>
            <person name="Bell M."/>
            <person name="Holmes B."/>
            <person name="Steigerwalt A.G."/>
            <person name="Villarma A."/>
            <person name="Sheth M."/>
            <person name="Batra D."/>
            <person name="Pryor J."/>
            <person name="Bernardet J.-F."/>
            <person name="Hugo C."/>
            <person name="Kampfer P."/>
            <person name="Newman J."/>
            <person name="McQuiston J.R."/>
        </authorList>
    </citation>
    <scope>NUCLEOTIDE SEQUENCE [LARGE SCALE GENOMIC DNA]</scope>
    <source>
        <strain evidence="2 4">G0207</strain>
        <strain evidence="3 5">H5143</strain>
    </source>
</reference>
<dbReference type="Pfam" id="PF17561">
    <property type="entry name" value="TssO"/>
    <property type="match status" value="1"/>
</dbReference>
<accession>A0AAD0YFG3</accession>
<keyword evidence="1" id="KW-1133">Transmembrane helix</keyword>
<gene>
    <name evidence="2" type="ORF">EG349_17510</name>
    <name evidence="3" type="ORF">EG353_16205</name>
</gene>
<dbReference type="Proteomes" id="UP000281741">
    <property type="component" value="Chromosome"/>
</dbReference>
<dbReference type="RefSeq" id="WP_066433823.1">
    <property type="nucleotide sequence ID" value="NZ_CP033912.1"/>
</dbReference>
<dbReference type="EMBL" id="CP033912">
    <property type="protein sequence ID" value="AZA96983.1"/>
    <property type="molecule type" value="Genomic_DNA"/>
</dbReference>
<evidence type="ECO:0000313" key="3">
    <source>
        <dbReference type="EMBL" id="AZA96983.1"/>
    </source>
</evidence>
<dbReference type="InterPro" id="IPR039449">
    <property type="entry name" value="TssO"/>
</dbReference>
<keyword evidence="1" id="KW-0472">Membrane</keyword>
<evidence type="ECO:0000313" key="4">
    <source>
        <dbReference type="Proteomes" id="UP000274073"/>
    </source>
</evidence>
<sequence>MQGQITLSKKERHYQFLYLILMLFAALIFMGIIFLRGFQSPFMDDDIVSIQMLEEKAKFDQNQKQSFKVMDSTFSMINKLTDEAPQPFVENNIMYGINDVASYYQNGDNINDIRKEAYPQIAKFYKMYFNDKKIISSKTENIKTFEKQFDECSIGFKEKRSQLFQRETALQSRSQ</sequence>
<evidence type="ECO:0000313" key="5">
    <source>
        <dbReference type="Proteomes" id="UP000281741"/>
    </source>
</evidence>
<name>A0AAD0YFG3_9FLAO</name>
<protein>
    <recommendedName>
        <fullName evidence="6">Type VI secretion system transmembrane protein TssO</fullName>
    </recommendedName>
</protein>
<keyword evidence="1" id="KW-0812">Transmembrane</keyword>
<proteinExistence type="predicted"/>
<keyword evidence="5" id="KW-1185">Reference proteome</keyword>
<feature type="transmembrane region" description="Helical" evidence="1">
    <location>
        <begin position="16"/>
        <end position="35"/>
    </location>
</feature>
<dbReference type="AlphaFoldDB" id="A0AAD0YFG3"/>
<organism evidence="2 4">
    <name type="scientific">Chryseobacterium shandongense</name>
    <dbReference type="NCBI Taxonomy" id="1493872"/>
    <lineage>
        <taxon>Bacteria</taxon>
        <taxon>Pseudomonadati</taxon>
        <taxon>Bacteroidota</taxon>
        <taxon>Flavobacteriia</taxon>
        <taxon>Flavobacteriales</taxon>
        <taxon>Weeksellaceae</taxon>
        <taxon>Chryseobacterium group</taxon>
        <taxon>Chryseobacterium</taxon>
    </lineage>
</organism>
<evidence type="ECO:0000256" key="1">
    <source>
        <dbReference type="SAM" id="Phobius"/>
    </source>
</evidence>
<dbReference type="Proteomes" id="UP000274073">
    <property type="component" value="Chromosome"/>
</dbReference>
<evidence type="ECO:0000313" key="2">
    <source>
        <dbReference type="EMBL" id="AZA88440.1"/>
    </source>
</evidence>
<dbReference type="EMBL" id="CP033915">
    <property type="protein sequence ID" value="AZA88440.1"/>
    <property type="molecule type" value="Genomic_DNA"/>
</dbReference>